<evidence type="ECO:0000313" key="2">
    <source>
        <dbReference type="Proteomes" id="UP000265520"/>
    </source>
</evidence>
<feature type="non-terminal residue" evidence="1">
    <location>
        <position position="85"/>
    </location>
</feature>
<accession>A0A392TXF3</accession>
<dbReference type="Proteomes" id="UP000265520">
    <property type="component" value="Unassembled WGS sequence"/>
</dbReference>
<reference evidence="1 2" key="1">
    <citation type="journal article" date="2018" name="Front. Plant Sci.">
        <title>Red Clover (Trifolium pratense) and Zigzag Clover (T. medium) - A Picture of Genomic Similarities and Differences.</title>
        <authorList>
            <person name="Dluhosova J."/>
            <person name="Istvanek J."/>
            <person name="Nedelnik J."/>
            <person name="Repkova J."/>
        </authorList>
    </citation>
    <scope>NUCLEOTIDE SEQUENCE [LARGE SCALE GENOMIC DNA]</scope>
    <source>
        <strain evidence="2">cv. 10/8</strain>
        <tissue evidence="1">Leaf</tissue>
    </source>
</reference>
<proteinExistence type="predicted"/>
<name>A0A392TXF3_9FABA</name>
<feature type="non-terminal residue" evidence="1">
    <location>
        <position position="1"/>
    </location>
</feature>
<dbReference type="AlphaFoldDB" id="A0A392TXF3"/>
<organism evidence="1 2">
    <name type="scientific">Trifolium medium</name>
    <dbReference type="NCBI Taxonomy" id="97028"/>
    <lineage>
        <taxon>Eukaryota</taxon>
        <taxon>Viridiplantae</taxon>
        <taxon>Streptophyta</taxon>
        <taxon>Embryophyta</taxon>
        <taxon>Tracheophyta</taxon>
        <taxon>Spermatophyta</taxon>
        <taxon>Magnoliopsida</taxon>
        <taxon>eudicotyledons</taxon>
        <taxon>Gunneridae</taxon>
        <taxon>Pentapetalae</taxon>
        <taxon>rosids</taxon>
        <taxon>fabids</taxon>
        <taxon>Fabales</taxon>
        <taxon>Fabaceae</taxon>
        <taxon>Papilionoideae</taxon>
        <taxon>50 kb inversion clade</taxon>
        <taxon>NPAAA clade</taxon>
        <taxon>Hologalegina</taxon>
        <taxon>IRL clade</taxon>
        <taxon>Trifolieae</taxon>
        <taxon>Trifolium</taxon>
    </lineage>
</organism>
<sequence>FPNFSPAATAPALATAVAGRFPRSLLHRLSVLSVAAAAVVIETDDGDGSVVSRRERRWFRFGGDEFGFAFHSSLYAVLFLPALFL</sequence>
<comment type="caution">
    <text evidence="1">The sequence shown here is derived from an EMBL/GenBank/DDBJ whole genome shotgun (WGS) entry which is preliminary data.</text>
</comment>
<dbReference type="EMBL" id="LXQA010666581">
    <property type="protein sequence ID" value="MCI64950.1"/>
    <property type="molecule type" value="Genomic_DNA"/>
</dbReference>
<evidence type="ECO:0000313" key="1">
    <source>
        <dbReference type="EMBL" id="MCI64950.1"/>
    </source>
</evidence>
<keyword evidence="2" id="KW-1185">Reference proteome</keyword>
<protein>
    <submittedName>
        <fullName evidence="1">Uncharacterized protein</fullName>
    </submittedName>
</protein>